<feature type="compositionally biased region" description="Acidic residues" evidence="1">
    <location>
        <begin position="284"/>
        <end position="301"/>
    </location>
</feature>
<feature type="region of interest" description="Disordered" evidence="1">
    <location>
        <begin position="1"/>
        <end position="20"/>
    </location>
</feature>
<dbReference type="EMBL" id="JH816901">
    <property type="protein sequence ID" value="EKC26772.1"/>
    <property type="molecule type" value="Genomic_DNA"/>
</dbReference>
<dbReference type="PROSITE" id="PS50172">
    <property type="entry name" value="BRCT"/>
    <property type="match status" value="1"/>
</dbReference>
<dbReference type="SUPFAM" id="SSF52113">
    <property type="entry name" value="BRCT domain"/>
    <property type="match status" value="1"/>
</dbReference>
<dbReference type="Gene3D" id="3.40.50.10190">
    <property type="entry name" value="BRCT domain"/>
    <property type="match status" value="1"/>
</dbReference>
<name>K1PR58_MAGGI</name>
<dbReference type="PANTHER" id="PTHR33480:SF5">
    <property type="entry name" value="SI:DKEY-51D8.9"/>
    <property type="match status" value="1"/>
</dbReference>
<accession>K1PR58</accession>
<evidence type="ECO:0000313" key="2">
    <source>
        <dbReference type="EMBL" id="EKC26772.1"/>
    </source>
</evidence>
<proteinExistence type="predicted"/>
<dbReference type="Pfam" id="PF00533">
    <property type="entry name" value="BRCT"/>
    <property type="match status" value="1"/>
</dbReference>
<feature type="compositionally biased region" description="Acidic residues" evidence="1">
    <location>
        <begin position="265"/>
        <end position="277"/>
    </location>
</feature>
<sequence length="998" mass="112853">MTPTSHSFKMGKSSGKEDIQVEDTSRIDPPFLNSASCGKVAGPCSCIAEEDNGTTGSQLDDIHIIVSGKSTLAEKEVAKRHMKFSKTITHVVMITDSKNFICDRTMKYIQGIAHGCWVLSSEWLYKSLEAGFLLPEEKYVIRGDTVSGEEAIGPRNPMSASEAATGVLQAMSIYLHGFNERSKISRGCKHIYGISTATLSWLMDCIAEQKLHSPSDYLAAGDVEKKANEDTPNNENSAWIPKKDDGDIGEDSEEMQCYEEDGAYAYDDSDENMEDPDWIPGKSDEDDDGKNNEDNDITETEDLVGAFVVGMREKNKQDIAQDWIPGTSEEDDDNDDDFEKEVVVPNIGVTCNNKILLQMARQTTKGRSAKQNICYYCEKPYSRISRHLIQVHNKEMEIAKILSFPKKSKERKTLWKEIVNKGNYKHNYDVMKNGNGEIVPKYRPRNTTNNPEPENCFSSYAPCEFCLGSYKKTDLWKHQKNCELKSSEKRSKANPIQMGKLLLPIVGTSKGFYENIFIKMRDDAVKLEIQKDPLVLQFAERLYEKNGANLHQHQYISQRLRELGRLLIQLKSDQTEITSIRTAINPINWDTLIHSIKTLAGLDEKKNTYKTPSLPLKLGHSLSKCAKILKTNAIIEENDADRKIADNFLTLYQSDWEERISAHALATLHNDKFNKPLLVPLAEDVVLLNSYLCTSAASLKESLKNGVDETKYSELAEVCLAQIILFNRKRSGEAARITINQYNEGLTNKPLNKEIEKSLSKFENELCKSHTRIEIKGKRGSKVPILLTSTLKDIVTILLKARKALKIDSEFIFIKPRNSKPIRGSDCLRKFSVNCGAKCPKLLTSTKLRKHLATMCQVLELSESNQDILAKFMGHDIRVHREFYRLPDSTLELAKVAKVLHLINTGEIAKYKNKDFDEIEFDNAGTSSNGGRHHWLSSEKNAIERQFSEYFKSGQTPGRLACLNAIAKEPILSKHDWSKIKHAVRNMITSQKRKQYKT</sequence>
<dbReference type="InterPro" id="IPR036420">
    <property type="entry name" value="BRCT_dom_sf"/>
</dbReference>
<protein>
    <submittedName>
        <fullName evidence="2">Breast cancer type 1 susceptibility-like protein</fullName>
    </submittedName>
</protein>
<organism evidence="2">
    <name type="scientific">Magallana gigas</name>
    <name type="common">Pacific oyster</name>
    <name type="synonym">Crassostrea gigas</name>
    <dbReference type="NCBI Taxonomy" id="29159"/>
    <lineage>
        <taxon>Eukaryota</taxon>
        <taxon>Metazoa</taxon>
        <taxon>Spiralia</taxon>
        <taxon>Lophotrochozoa</taxon>
        <taxon>Mollusca</taxon>
        <taxon>Bivalvia</taxon>
        <taxon>Autobranchia</taxon>
        <taxon>Pteriomorphia</taxon>
        <taxon>Ostreida</taxon>
        <taxon>Ostreoidea</taxon>
        <taxon>Ostreidae</taxon>
        <taxon>Magallana</taxon>
    </lineage>
</organism>
<dbReference type="InterPro" id="IPR001357">
    <property type="entry name" value="BRCT_dom"/>
</dbReference>
<feature type="region of interest" description="Disordered" evidence="1">
    <location>
        <begin position="265"/>
        <end position="301"/>
    </location>
</feature>
<dbReference type="InParanoid" id="K1PR58"/>
<feature type="region of interest" description="Disordered" evidence="1">
    <location>
        <begin position="227"/>
        <end position="251"/>
    </location>
</feature>
<dbReference type="PANTHER" id="PTHR33480">
    <property type="entry name" value="SET DOMAIN-CONTAINING PROTEIN-RELATED"/>
    <property type="match status" value="1"/>
</dbReference>
<dbReference type="HOGENOM" id="CLU_300203_0_0_1"/>
<evidence type="ECO:0000256" key="1">
    <source>
        <dbReference type="SAM" id="MobiDB-lite"/>
    </source>
</evidence>
<dbReference type="AlphaFoldDB" id="K1PR58"/>
<gene>
    <name evidence="2" type="ORF">CGI_10028312</name>
</gene>
<reference evidence="2" key="1">
    <citation type="journal article" date="2012" name="Nature">
        <title>The oyster genome reveals stress adaptation and complexity of shell formation.</title>
        <authorList>
            <person name="Zhang G."/>
            <person name="Fang X."/>
            <person name="Guo X."/>
            <person name="Li L."/>
            <person name="Luo R."/>
            <person name="Xu F."/>
            <person name="Yang P."/>
            <person name="Zhang L."/>
            <person name="Wang X."/>
            <person name="Qi H."/>
            <person name="Xiong Z."/>
            <person name="Que H."/>
            <person name="Xie Y."/>
            <person name="Holland P.W."/>
            <person name="Paps J."/>
            <person name="Zhu Y."/>
            <person name="Wu F."/>
            <person name="Chen Y."/>
            <person name="Wang J."/>
            <person name="Peng C."/>
            <person name="Meng J."/>
            <person name="Yang L."/>
            <person name="Liu J."/>
            <person name="Wen B."/>
            <person name="Zhang N."/>
            <person name="Huang Z."/>
            <person name="Zhu Q."/>
            <person name="Feng Y."/>
            <person name="Mount A."/>
            <person name="Hedgecock D."/>
            <person name="Xu Z."/>
            <person name="Liu Y."/>
            <person name="Domazet-Loso T."/>
            <person name="Du Y."/>
            <person name="Sun X."/>
            <person name="Zhang S."/>
            <person name="Liu B."/>
            <person name="Cheng P."/>
            <person name="Jiang X."/>
            <person name="Li J."/>
            <person name="Fan D."/>
            <person name="Wang W."/>
            <person name="Fu W."/>
            <person name="Wang T."/>
            <person name="Wang B."/>
            <person name="Zhang J."/>
            <person name="Peng Z."/>
            <person name="Li Y."/>
            <person name="Li N."/>
            <person name="Wang J."/>
            <person name="Chen M."/>
            <person name="He Y."/>
            <person name="Tan F."/>
            <person name="Song X."/>
            <person name="Zheng Q."/>
            <person name="Huang R."/>
            <person name="Yang H."/>
            <person name="Du X."/>
            <person name="Chen L."/>
            <person name="Yang M."/>
            <person name="Gaffney P.M."/>
            <person name="Wang S."/>
            <person name="Luo L."/>
            <person name="She Z."/>
            <person name="Ming Y."/>
            <person name="Huang W."/>
            <person name="Zhang S."/>
            <person name="Huang B."/>
            <person name="Zhang Y."/>
            <person name="Qu T."/>
            <person name="Ni P."/>
            <person name="Miao G."/>
            <person name="Wang J."/>
            <person name="Wang Q."/>
            <person name="Steinberg C.E."/>
            <person name="Wang H."/>
            <person name="Li N."/>
            <person name="Qian L."/>
            <person name="Zhang G."/>
            <person name="Li Y."/>
            <person name="Yang H."/>
            <person name="Liu X."/>
            <person name="Wang J."/>
            <person name="Yin Y."/>
            <person name="Wang J."/>
        </authorList>
    </citation>
    <scope>NUCLEOTIDE SEQUENCE [LARGE SCALE GENOMIC DNA]</scope>
    <source>
        <strain evidence="2">05x7-T-G4-1.051#20</strain>
    </source>
</reference>